<keyword evidence="3" id="KW-0732">Signal</keyword>
<dbReference type="SMART" id="SM00255">
    <property type="entry name" value="TIR"/>
    <property type="match status" value="1"/>
</dbReference>
<dbReference type="OrthoDB" id="10661753at2759"/>
<dbReference type="Gene3D" id="3.40.50.10140">
    <property type="entry name" value="Toll/interleukin-1 receptor homology (TIR) domain"/>
    <property type="match status" value="1"/>
</dbReference>
<evidence type="ECO:0000313" key="9">
    <source>
        <dbReference type="EMBL" id="OWF36425.1"/>
    </source>
</evidence>
<dbReference type="EMBL" id="NEDP02076620">
    <property type="protein sequence ID" value="OWF36425.1"/>
    <property type="molecule type" value="Genomic_DNA"/>
</dbReference>
<proteinExistence type="predicted"/>
<evidence type="ECO:0000259" key="8">
    <source>
        <dbReference type="PROSITE" id="PS50104"/>
    </source>
</evidence>
<feature type="transmembrane region" description="Helical" evidence="7">
    <location>
        <begin position="286"/>
        <end position="309"/>
    </location>
</feature>
<evidence type="ECO:0000256" key="5">
    <source>
        <dbReference type="ARBA" id="ARBA00023136"/>
    </source>
</evidence>
<name>A0A210PIW2_MIZYE</name>
<gene>
    <name evidence="9" type="ORF">KP79_PYT24656</name>
</gene>
<dbReference type="InterPro" id="IPR000157">
    <property type="entry name" value="TIR_dom"/>
</dbReference>
<evidence type="ECO:0000256" key="4">
    <source>
        <dbReference type="ARBA" id="ARBA00022989"/>
    </source>
</evidence>
<evidence type="ECO:0000256" key="7">
    <source>
        <dbReference type="SAM" id="Phobius"/>
    </source>
</evidence>
<dbReference type="GO" id="GO:0038023">
    <property type="term" value="F:signaling receptor activity"/>
    <property type="evidence" value="ECO:0007669"/>
    <property type="project" value="TreeGrafter"/>
</dbReference>
<dbReference type="GO" id="GO:0005886">
    <property type="term" value="C:plasma membrane"/>
    <property type="evidence" value="ECO:0007669"/>
    <property type="project" value="TreeGrafter"/>
</dbReference>
<evidence type="ECO:0000256" key="2">
    <source>
        <dbReference type="ARBA" id="ARBA00022692"/>
    </source>
</evidence>
<protein>
    <submittedName>
        <fullName evidence="9">Iron-regulated protein FrpC</fullName>
    </submittedName>
</protein>
<dbReference type="GO" id="GO:0007165">
    <property type="term" value="P:signal transduction"/>
    <property type="evidence" value="ECO:0007669"/>
    <property type="project" value="InterPro"/>
</dbReference>
<feature type="compositionally biased region" description="Basic and acidic residues" evidence="6">
    <location>
        <begin position="586"/>
        <end position="608"/>
    </location>
</feature>
<dbReference type="Proteomes" id="UP000242188">
    <property type="component" value="Unassembled WGS sequence"/>
</dbReference>
<dbReference type="PANTHER" id="PTHR24365:SF541">
    <property type="entry name" value="PROTEIN TOLL-RELATED"/>
    <property type="match status" value="1"/>
</dbReference>
<dbReference type="AlphaFoldDB" id="A0A210PIW2"/>
<organism evidence="9 10">
    <name type="scientific">Mizuhopecten yessoensis</name>
    <name type="common">Japanese scallop</name>
    <name type="synonym">Patinopecten yessoensis</name>
    <dbReference type="NCBI Taxonomy" id="6573"/>
    <lineage>
        <taxon>Eukaryota</taxon>
        <taxon>Metazoa</taxon>
        <taxon>Spiralia</taxon>
        <taxon>Lophotrochozoa</taxon>
        <taxon>Mollusca</taxon>
        <taxon>Bivalvia</taxon>
        <taxon>Autobranchia</taxon>
        <taxon>Pteriomorphia</taxon>
        <taxon>Pectinida</taxon>
        <taxon>Pectinoidea</taxon>
        <taxon>Pectinidae</taxon>
        <taxon>Mizuhopecten</taxon>
    </lineage>
</organism>
<evidence type="ECO:0000256" key="6">
    <source>
        <dbReference type="SAM" id="MobiDB-lite"/>
    </source>
</evidence>
<evidence type="ECO:0000256" key="3">
    <source>
        <dbReference type="ARBA" id="ARBA00022729"/>
    </source>
</evidence>
<evidence type="ECO:0000313" key="10">
    <source>
        <dbReference type="Proteomes" id="UP000242188"/>
    </source>
</evidence>
<feature type="compositionally biased region" description="Basic and acidic residues" evidence="6">
    <location>
        <begin position="705"/>
        <end position="727"/>
    </location>
</feature>
<sequence length="905" mass="99428">MSGDEIVPLLPEVNIEPANNVCQQRTIRPQRSLPPGKTYHIFISYSSHDESYVLRLKNVLEGLGFKCMLAEHDFSYGVSVMRNIETTIQTCHKLLLVVSQHFLQSAMCDKEVDMAHKYAADIGRNDFMIVLRLDESKMPLKLDYMTYINGAELEVKDVGRKVEKAFDGFADVPLPPNINGQEIIRCQPTETSHRLWCSSSYEFGDLSQYERNMLLAWSVEESQTCYREIVEDANDHFLLKRYAVFAFDRKSLCFWVLLALGIVTLSASLYFLITKLNGTDTFLNDLLIIFICSISFTTGLYTGCTVYLFHQMMRRLYSIVRKNTDCKSQNYIVIPRQHRNALFISFIYYDMKRCWNYLKQRARENWPDDSEEDIANKCNEELVTTILGSFKGSDWNPIPQAASIRHNTYQNRCCLCMVAKSSWTYRKSALNVTLDQGIENNQDEETCVMKIAESETEHETFVKNTFEIDHEHFESTEENDETSVKKIVCNRQESNSSDSHVAGAVSGSPRTEAGSGFLLTGAEFGKSSLRGAKGDTSLRGAECGTSLRGAEGDTSLRRAEGGTSLRRAEGDTSLRRAECGTSLRGAEGDTSLRRAEGGTSLRRAEGDTSLRSAEGGTSLRSAEGDTSLRSAEGGTSLRSAEGDTSLRSAEGGTSLRRAKGDTSLRGAEGGTSLRSAEGDTSLRSAEGEGDTSLRRAECGTSLRGAEGDTSLRRAEGGTSLRRLEGDTSLRGAECGTSLRGAEGDTSLRGAVGGTSLRRAEGDTSLRGAECGKSLRGAEGDTSLRGAEGGTSLRGAEGGTSLRGAVGGTSLTEAVGGSSLDSNIDRWYGNMCETRVRGEATSKQQPQVSHELITWRGNPVNLTDSEISTSLNDREEAVPPQSGDEELQWYRGEHVIDEAIHAKVPR</sequence>
<dbReference type="InterPro" id="IPR035897">
    <property type="entry name" value="Toll_tir_struct_dom_sf"/>
</dbReference>
<feature type="transmembrane region" description="Helical" evidence="7">
    <location>
        <begin position="252"/>
        <end position="274"/>
    </location>
</feature>
<feature type="region of interest" description="Disordered" evidence="6">
    <location>
        <begin position="491"/>
        <end position="513"/>
    </location>
</feature>
<feature type="compositionally biased region" description="Basic and acidic residues" evidence="6">
    <location>
        <begin position="550"/>
        <end position="578"/>
    </location>
</feature>
<keyword evidence="5 7" id="KW-0472">Membrane</keyword>
<comment type="caution">
    <text evidence="9">The sequence shown here is derived from an EMBL/GenBank/DDBJ whole genome shotgun (WGS) entry which is preliminary data.</text>
</comment>
<dbReference type="PANTHER" id="PTHR24365">
    <property type="entry name" value="TOLL-LIKE RECEPTOR"/>
    <property type="match status" value="1"/>
</dbReference>
<feature type="region of interest" description="Disordered" evidence="6">
    <location>
        <begin position="528"/>
        <end position="804"/>
    </location>
</feature>
<feature type="domain" description="TIR" evidence="8">
    <location>
        <begin position="37"/>
        <end position="169"/>
    </location>
</feature>
<keyword evidence="10" id="KW-1185">Reference proteome</keyword>
<comment type="subcellular location">
    <subcellularLocation>
        <location evidence="1">Membrane</location>
    </subcellularLocation>
</comment>
<evidence type="ECO:0000256" key="1">
    <source>
        <dbReference type="ARBA" id="ARBA00004370"/>
    </source>
</evidence>
<accession>A0A210PIW2</accession>
<keyword evidence="2 7" id="KW-0812">Transmembrane</keyword>
<reference evidence="9 10" key="1">
    <citation type="journal article" date="2017" name="Nat. Ecol. Evol.">
        <title>Scallop genome provides insights into evolution of bilaterian karyotype and development.</title>
        <authorList>
            <person name="Wang S."/>
            <person name="Zhang J."/>
            <person name="Jiao W."/>
            <person name="Li J."/>
            <person name="Xun X."/>
            <person name="Sun Y."/>
            <person name="Guo X."/>
            <person name="Huan P."/>
            <person name="Dong B."/>
            <person name="Zhang L."/>
            <person name="Hu X."/>
            <person name="Sun X."/>
            <person name="Wang J."/>
            <person name="Zhao C."/>
            <person name="Wang Y."/>
            <person name="Wang D."/>
            <person name="Huang X."/>
            <person name="Wang R."/>
            <person name="Lv J."/>
            <person name="Li Y."/>
            <person name="Zhang Z."/>
            <person name="Liu B."/>
            <person name="Lu W."/>
            <person name="Hui Y."/>
            <person name="Liang J."/>
            <person name="Zhou Z."/>
            <person name="Hou R."/>
            <person name="Li X."/>
            <person name="Liu Y."/>
            <person name="Li H."/>
            <person name="Ning X."/>
            <person name="Lin Y."/>
            <person name="Zhao L."/>
            <person name="Xing Q."/>
            <person name="Dou J."/>
            <person name="Li Y."/>
            <person name="Mao J."/>
            <person name="Guo H."/>
            <person name="Dou H."/>
            <person name="Li T."/>
            <person name="Mu C."/>
            <person name="Jiang W."/>
            <person name="Fu Q."/>
            <person name="Fu X."/>
            <person name="Miao Y."/>
            <person name="Liu J."/>
            <person name="Yu Q."/>
            <person name="Li R."/>
            <person name="Liao H."/>
            <person name="Li X."/>
            <person name="Kong Y."/>
            <person name="Jiang Z."/>
            <person name="Chourrout D."/>
            <person name="Li R."/>
            <person name="Bao Z."/>
        </authorList>
    </citation>
    <scope>NUCLEOTIDE SEQUENCE [LARGE SCALE GENOMIC DNA]</scope>
    <source>
        <strain evidence="9 10">PY_sf001</strain>
    </source>
</reference>
<keyword evidence="4 7" id="KW-1133">Transmembrane helix</keyword>
<dbReference type="SUPFAM" id="SSF52200">
    <property type="entry name" value="Toll/Interleukin receptor TIR domain"/>
    <property type="match status" value="1"/>
</dbReference>
<dbReference type="PROSITE" id="PS50104">
    <property type="entry name" value="TIR"/>
    <property type="match status" value="1"/>
</dbReference>
<dbReference type="Pfam" id="PF13676">
    <property type="entry name" value="TIR_2"/>
    <property type="match status" value="1"/>
</dbReference>